<dbReference type="InterPro" id="IPR012951">
    <property type="entry name" value="BBE"/>
</dbReference>
<keyword evidence="3" id="KW-0285">Flavoprotein</keyword>
<dbReference type="GO" id="GO:0016491">
    <property type="term" value="F:oxidoreductase activity"/>
    <property type="evidence" value="ECO:0007669"/>
    <property type="project" value="UniProtKB-KW"/>
</dbReference>
<evidence type="ECO:0000313" key="7">
    <source>
        <dbReference type="EMBL" id="GIM63015.1"/>
    </source>
</evidence>
<evidence type="ECO:0000256" key="4">
    <source>
        <dbReference type="ARBA" id="ARBA00022827"/>
    </source>
</evidence>
<evidence type="ECO:0000256" key="3">
    <source>
        <dbReference type="ARBA" id="ARBA00022630"/>
    </source>
</evidence>
<dbReference type="Proteomes" id="UP000681340">
    <property type="component" value="Unassembled WGS sequence"/>
</dbReference>
<dbReference type="InterPro" id="IPR006094">
    <property type="entry name" value="Oxid_FAD_bind_N"/>
</dbReference>
<dbReference type="PANTHER" id="PTHR42973:SF39">
    <property type="entry name" value="FAD-BINDING PCMH-TYPE DOMAIN-CONTAINING PROTEIN"/>
    <property type="match status" value="1"/>
</dbReference>
<evidence type="ECO:0000313" key="8">
    <source>
        <dbReference type="Proteomes" id="UP000681340"/>
    </source>
</evidence>
<gene>
    <name evidence="7" type="ORF">Aau02nite_01310</name>
</gene>
<keyword evidence="4" id="KW-0274">FAD</keyword>
<dbReference type="InterPro" id="IPR036318">
    <property type="entry name" value="FAD-bd_PCMH-like_sf"/>
</dbReference>
<sequence>MTATSTPADLAGAVRVLRPLLADRLLLAGDAGFAAARQVWNAAVTRQPAAIARCTDGAEISAAVRAARDAGLPLSVRSGGHDWAGRALREGGLVIDLTGMRGVTVDAAGRTATVQGGAITADLLAATTPYGLATATGVVRAVGLAGLTTVGGYGPLIGRYGLSLDNLLGASVVLADGTTVTAGPDDDTELWWALRGGGGNFGVVTELRYRLHEVPSILTGMLMFPLEQGAAVLSGHAEIMAGAPDELSVMTGFLPGPSGPLAFLCPFWCGEPAAGEQAIARLRSLGDPIVDQIGPMPYAAALSMFDRSMVDGNHYLLRTRWLPDVPPPAVDALVTAATEITSPFSALILNRFHGAASRVEPAATAFAQRAPHTVLEVIAAWQPGEPAEPHRAWAESTATALDELALPGGYPNLLGPDDEDRSRDSYGANLSRLLAAKRHYDPDDVFASAVPSLFGQ</sequence>
<reference evidence="7" key="1">
    <citation type="submission" date="2021-03" db="EMBL/GenBank/DDBJ databases">
        <title>Whole genome shotgun sequence of Actinoplanes auranticolor NBRC 12245.</title>
        <authorList>
            <person name="Komaki H."/>
            <person name="Tamura T."/>
        </authorList>
    </citation>
    <scope>NUCLEOTIDE SEQUENCE</scope>
    <source>
        <strain evidence="7">NBRC 12245</strain>
    </source>
</reference>
<dbReference type="InterPro" id="IPR016167">
    <property type="entry name" value="FAD-bd_PCMH_sub1"/>
</dbReference>
<comment type="cofactor">
    <cofactor evidence="1">
        <name>FAD</name>
        <dbReference type="ChEBI" id="CHEBI:57692"/>
    </cofactor>
</comment>
<dbReference type="PANTHER" id="PTHR42973">
    <property type="entry name" value="BINDING OXIDOREDUCTASE, PUTATIVE (AFU_ORTHOLOGUE AFUA_1G17690)-RELATED"/>
    <property type="match status" value="1"/>
</dbReference>
<evidence type="ECO:0000256" key="2">
    <source>
        <dbReference type="ARBA" id="ARBA00005466"/>
    </source>
</evidence>
<name>A0A919S2T9_9ACTN</name>
<accession>A0A919S2T9</accession>
<dbReference type="SUPFAM" id="SSF56176">
    <property type="entry name" value="FAD-binding/transporter-associated domain-like"/>
    <property type="match status" value="1"/>
</dbReference>
<evidence type="ECO:0000256" key="1">
    <source>
        <dbReference type="ARBA" id="ARBA00001974"/>
    </source>
</evidence>
<dbReference type="Gene3D" id="3.30.465.10">
    <property type="match status" value="1"/>
</dbReference>
<dbReference type="InterPro" id="IPR016166">
    <property type="entry name" value="FAD-bd_PCMH"/>
</dbReference>
<evidence type="ECO:0000259" key="6">
    <source>
        <dbReference type="PROSITE" id="PS51387"/>
    </source>
</evidence>
<dbReference type="Pfam" id="PF08031">
    <property type="entry name" value="BBE"/>
    <property type="match status" value="1"/>
</dbReference>
<protein>
    <submittedName>
        <fullName evidence="7">6-hydroxy-D-nicotine oxidase</fullName>
    </submittedName>
</protein>
<dbReference type="Gene3D" id="3.30.43.10">
    <property type="entry name" value="Uridine Diphospho-n-acetylenolpyruvylglucosamine Reductase, domain 2"/>
    <property type="match status" value="1"/>
</dbReference>
<proteinExistence type="inferred from homology"/>
<dbReference type="PROSITE" id="PS00862">
    <property type="entry name" value="OX2_COVAL_FAD"/>
    <property type="match status" value="1"/>
</dbReference>
<keyword evidence="8" id="KW-1185">Reference proteome</keyword>
<dbReference type="AlphaFoldDB" id="A0A919S2T9"/>
<dbReference type="RefSeq" id="WP_212986287.1">
    <property type="nucleotide sequence ID" value="NZ_BAABEA010000029.1"/>
</dbReference>
<organism evidence="7 8">
    <name type="scientific">Actinoplanes auranticolor</name>
    <dbReference type="NCBI Taxonomy" id="47988"/>
    <lineage>
        <taxon>Bacteria</taxon>
        <taxon>Bacillati</taxon>
        <taxon>Actinomycetota</taxon>
        <taxon>Actinomycetes</taxon>
        <taxon>Micromonosporales</taxon>
        <taxon>Micromonosporaceae</taxon>
        <taxon>Actinoplanes</taxon>
    </lineage>
</organism>
<keyword evidence="5" id="KW-0560">Oxidoreductase</keyword>
<dbReference type="Gene3D" id="3.40.462.20">
    <property type="match status" value="1"/>
</dbReference>
<dbReference type="EMBL" id="BOQL01000001">
    <property type="protein sequence ID" value="GIM63015.1"/>
    <property type="molecule type" value="Genomic_DNA"/>
</dbReference>
<comment type="caution">
    <text evidence="7">The sequence shown here is derived from an EMBL/GenBank/DDBJ whole genome shotgun (WGS) entry which is preliminary data.</text>
</comment>
<dbReference type="InterPro" id="IPR050416">
    <property type="entry name" value="FAD-linked_Oxidoreductase"/>
</dbReference>
<evidence type="ECO:0000256" key="5">
    <source>
        <dbReference type="ARBA" id="ARBA00023002"/>
    </source>
</evidence>
<dbReference type="Pfam" id="PF01565">
    <property type="entry name" value="FAD_binding_4"/>
    <property type="match status" value="1"/>
</dbReference>
<comment type="similarity">
    <text evidence="2">Belongs to the oxygen-dependent FAD-linked oxidoreductase family.</text>
</comment>
<dbReference type="PROSITE" id="PS51387">
    <property type="entry name" value="FAD_PCMH"/>
    <property type="match status" value="1"/>
</dbReference>
<dbReference type="InterPro" id="IPR006093">
    <property type="entry name" value="Oxy_OxRdtase_FAD_BS"/>
</dbReference>
<feature type="domain" description="FAD-binding PCMH-type" evidence="6">
    <location>
        <begin position="44"/>
        <end position="214"/>
    </location>
</feature>
<dbReference type="GO" id="GO:0071949">
    <property type="term" value="F:FAD binding"/>
    <property type="evidence" value="ECO:0007669"/>
    <property type="project" value="InterPro"/>
</dbReference>
<dbReference type="InterPro" id="IPR016169">
    <property type="entry name" value="FAD-bd_PCMH_sub2"/>
</dbReference>